<evidence type="ECO:0000313" key="11">
    <source>
        <dbReference type="Proteomes" id="UP000292052"/>
    </source>
</evidence>
<evidence type="ECO:0000256" key="8">
    <source>
        <dbReference type="SAM" id="Phobius"/>
    </source>
</evidence>
<evidence type="ECO:0000256" key="9">
    <source>
        <dbReference type="SAM" id="SignalP"/>
    </source>
</evidence>
<gene>
    <name evidence="10" type="ORF">BDFB_004727</name>
</gene>
<feature type="transmembrane region" description="Helical" evidence="8">
    <location>
        <begin position="434"/>
        <end position="462"/>
    </location>
</feature>
<organism evidence="10 11">
    <name type="scientific">Asbolus verrucosus</name>
    <name type="common">Desert ironclad beetle</name>
    <dbReference type="NCBI Taxonomy" id="1661398"/>
    <lineage>
        <taxon>Eukaryota</taxon>
        <taxon>Metazoa</taxon>
        <taxon>Ecdysozoa</taxon>
        <taxon>Arthropoda</taxon>
        <taxon>Hexapoda</taxon>
        <taxon>Insecta</taxon>
        <taxon>Pterygota</taxon>
        <taxon>Neoptera</taxon>
        <taxon>Endopterygota</taxon>
        <taxon>Coleoptera</taxon>
        <taxon>Polyphaga</taxon>
        <taxon>Cucujiformia</taxon>
        <taxon>Tenebrionidae</taxon>
        <taxon>Pimeliinae</taxon>
        <taxon>Asbolus</taxon>
    </lineage>
</organism>
<proteinExistence type="predicted"/>
<keyword evidence="4 8" id="KW-1133">Transmembrane helix</keyword>
<keyword evidence="7" id="KW-0325">Glycoprotein</keyword>
<feature type="chain" id="PRO_5019836912" description="Lig chan domain containing protein" evidence="9">
    <location>
        <begin position="20"/>
        <end position="661"/>
    </location>
</feature>
<evidence type="ECO:0000256" key="2">
    <source>
        <dbReference type="ARBA" id="ARBA00022475"/>
    </source>
</evidence>
<comment type="subcellular location">
    <subcellularLocation>
        <location evidence="1">Cell membrane</location>
        <topology evidence="1">Multi-pass membrane protein</topology>
    </subcellularLocation>
</comment>
<evidence type="ECO:0000256" key="1">
    <source>
        <dbReference type="ARBA" id="ARBA00004651"/>
    </source>
</evidence>
<feature type="transmembrane region" description="Helical" evidence="8">
    <location>
        <begin position="394"/>
        <end position="413"/>
    </location>
</feature>
<keyword evidence="2" id="KW-1003">Cell membrane</keyword>
<dbReference type="PANTHER" id="PTHR42643:SF38">
    <property type="entry name" value="IONOTROPIC RECEPTOR 100A"/>
    <property type="match status" value="1"/>
</dbReference>
<comment type="caution">
    <text evidence="10">The sequence shown here is derived from an EMBL/GenBank/DDBJ whole genome shotgun (WGS) entry which is preliminary data.</text>
</comment>
<dbReference type="Gene3D" id="3.40.190.10">
    <property type="entry name" value="Periplasmic binding protein-like II"/>
    <property type="match status" value="1"/>
</dbReference>
<accession>A0A482VY71</accession>
<dbReference type="GO" id="GO:0005886">
    <property type="term" value="C:plasma membrane"/>
    <property type="evidence" value="ECO:0007669"/>
    <property type="project" value="UniProtKB-SubCell"/>
</dbReference>
<evidence type="ECO:0000256" key="6">
    <source>
        <dbReference type="ARBA" id="ARBA00023170"/>
    </source>
</evidence>
<keyword evidence="6" id="KW-0675">Receptor</keyword>
<evidence type="ECO:0000313" key="10">
    <source>
        <dbReference type="EMBL" id="RZC37862.1"/>
    </source>
</evidence>
<evidence type="ECO:0000256" key="5">
    <source>
        <dbReference type="ARBA" id="ARBA00023136"/>
    </source>
</evidence>
<reference evidence="10 11" key="1">
    <citation type="submission" date="2017-03" db="EMBL/GenBank/DDBJ databases">
        <title>Genome of the blue death feigning beetle - Asbolus verrucosus.</title>
        <authorList>
            <person name="Rider S.D."/>
        </authorList>
    </citation>
    <scope>NUCLEOTIDE SEQUENCE [LARGE SCALE GENOMIC DNA]</scope>
    <source>
        <strain evidence="10">Butters</strain>
        <tissue evidence="10">Head and leg muscle</tissue>
    </source>
</reference>
<dbReference type="FunFam" id="3.40.190.10:FF:000478">
    <property type="entry name" value="Uncharacterized protein"/>
    <property type="match status" value="1"/>
</dbReference>
<keyword evidence="3 8" id="KW-0812">Transmembrane</keyword>
<feature type="signal peptide" evidence="9">
    <location>
        <begin position="1"/>
        <end position="19"/>
    </location>
</feature>
<keyword evidence="9" id="KW-0732">Signal</keyword>
<dbReference type="InterPro" id="IPR052192">
    <property type="entry name" value="Insect_Ionotropic_Sensory_Rcpt"/>
</dbReference>
<dbReference type="PANTHER" id="PTHR42643">
    <property type="entry name" value="IONOTROPIC RECEPTOR 20A-RELATED"/>
    <property type="match status" value="1"/>
</dbReference>
<evidence type="ECO:0000256" key="7">
    <source>
        <dbReference type="ARBA" id="ARBA00023180"/>
    </source>
</evidence>
<dbReference type="SUPFAM" id="SSF53850">
    <property type="entry name" value="Periplasmic binding protein-like II"/>
    <property type="match status" value="1"/>
</dbReference>
<dbReference type="OrthoDB" id="8195814at2759"/>
<feature type="transmembrane region" description="Helical" evidence="8">
    <location>
        <begin position="633"/>
        <end position="654"/>
    </location>
</feature>
<keyword evidence="11" id="KW-1185">Reference proteome</keyword>
<sequence length="661" mass="75927">MVQIFFIISILAQLHPVALLKTAESSIDKCALYSDDFWIVYQTHFLLVNFLNFKVLQTEDYRFEVNQFTETVIQILNSYDYFITTTIQENFLDKNIKSFNHSHTPRDNVPRAVVNNSDPIGEEELFRIKMFTSDSINGHVIIVWDVNTLHKFLDEDYQIVVPEARATYALVFVISSTESCDIIKNELNSILRRFWINYNVVNVIAQTPCICDNNQVYVYRPFTKMDDSWGLMENYNFEEVVNDFRVITNSLSDFNQFPLGVSLFVNEPTAIRELPKLLRTNPIYRNLNSSGGFAGLDGLILGTLAEYLNFDTELVENMDEDPVGTALSNGTITGTLRDVINRRSVFGANSRFLADYSTSDIEFTIAYTGDQICVVVPKAHKIPNWKTLFYCFDVLSWFLIVVTCIASVIFWYFTGPSRLFIKASWEMYSYLMGIPIKIVPSISQIFFLVSCMMFNIIILGVVQGSFFTGFTMTTYYDDINTLKEVDESEMPIAADIWYFIQDDSELIRRLKKKSVEVADNIFDLVAYQRNIVAFETKLYSDLLIKSKYVDEAGLPLLHIVDECVTTFLTANIVPKGSAFLTVFNNVIMRLHESGLTSKWYDDVVDSMIAEKMISLSKSQKDVKSFSLYDVQSAFYLIVLGDFCSVIVFFGELLLKRSWWNL</sequence>
<dbReference type="Proteomes" id="UP000292052">
    <property type="component" value="Unassembled WGS sequence"/>
</dbReference>
<dbReference type="AlphaFoldDB" id="A0A482VY71"/>
<keyword evidence="5 8" id="KW-0472">Membrane</keyword>
<protein>
    <recommendedName>
        <fullName evidence="12">Lig chan domain containing protein</fullName>
    </recommendedName>
</protein>
<evidence type="ECO:0008006" key="12">
    <source>
        <dbReference type="Google" id="ProtNLM"/>
    </source>
</evidence>
<dbReference type="EMBL" id="QDEB01048518">
    <property type="protein sequence ID" value="RZC37862.1"/>
    <property type="molecule type" value="Genomic_DNA"/>
</dbReference>
<name>A0A482VY71_ASBVE</name>
<evidence type="ECO:0000256" key="4">
    <source>
        <dbReference type="ARBA" id="ARBA00022989"/>
    </source>
</evidence>
<evidence type="ECO:0000256" key="3">
    <source>
        <dbReference type="ARBA" id="ARBA00022692"/>
    </source>
</evidence>